<accession>A0AAN8EKR4</accession>
<protein>
    <recommendedName>
        <fullName evidence="4">Clr5 domain-containing protein</fullName>
    </recommendedName>
</protein>
<dbReference type="EMBL" id="JAKLMC020000012">
    <property type="protein sequence ID" value="KAK5953052.1"/>
    <property type="molecule type" value="Genomic_DNA"/>
</dbReference>
<evidence type="ECO:0008006" key="4">
    <source>
        <dbReference type="Google" id="ProtNLM"/>
    </source>
</evidence>
<sequence>MPRPIVVQLDDHRSDIVDKLLAGQTEKQVLAFLNEKGIRCSDSSLKRKIKTWRAEKTLPPGRERHNYEELHKAVLALCQNPAYMPTDEELVEAVKDRFQTTPRAIKRIRITNGLRRRERTANFEPSEDLIAAVILRLTDPDMRLRDDELAEEMNKNGFNTCAKEILSIRQKNKIRHPCRGANRYSKHRRITQEPRPEAEVERDTDSEEEEIAPPPLPKLVQDHHLTVVDFDPEALEIFQQLIEPIRKLIYDRLRPGVRICRDPKKAAAIARPLLDNLMAGECKVTAMYVSNNILIPDALFGCWLIPVDFHRERERIDDEIINDGVEEEVEENFIDDISMKLGQALYVSKQVPVHCRMTGLLLHR</sequence>
<reference evidence="2 3" key="1">
    <citation type="submission" date="2022-12" db="EMBL/GenBank/DDBJ databases">
        <title>Genomic features and morphological characterization of a novel Knufia sp. strain isolated from spacecraft assembly facility.</title>
        <authorList>
            <person name="Teixeira M."/>
            <person name="Chander A.M."/>
            <person name="Stajich J.E."/>
            <person name="Venkateswaran K."/>
        </authorList>
    </citation>
    <scope>NUCLEOTIDE SEQUENCE [LARGE SCALE GENOMIC DNA]</scope>
    <source>
        <strain evidence="2 3">FJI-L2-BK-P2</strain>
    </source>
</reference>
<feature type="compositionally biased region" description="Basic and acidic residues" evidence="1">
    <location>
        <begin position="190"/>
        <end position="203"/>
    </location>
</feature>
<evidence type="ECO:0000313" key="2">
    <source>
        <dbReference type="EMBL" id="KAK5953052.1"/>
    </source>
</evidence>
<comment type="caution">
    <text evidence="2">The sequence shown here is derived from an EMBL/GenBank/DDBJ whole genome shotgun (WGS) entry which is preliminary data.</text>
</comment>
<feature type="region of interest" description="Disordered" evidence="1">
    <location>
        <begin position="178"/>
        <end position="217"/>
    </location>
</feature>
<organism evidence="2 3">
    <name type="scientific">Knufia fluminis</name>
    <dbReference type="NCBI Taxonomy" id="191047"/>
    <lineage>
        <taxon>Eukaryota</taxon>
        <taxon>Fungi</taxon>
        <taxon>Dikarya</taxon>
        <taxon>Ascomycota</taxon>
        <taxon>Pezizomycotina</taxon>
        <taxon>Eurotiomycetes</taxon>
        <taxon>Chaetothyriomycetidae</taxon>
        <taxon>Chaetothyriales</taxon>
        <taxon>Trichomeriaceae</taxon>
        <taxon>Knufia</taxon>
    </lineage>
</organism>
<feature type="compositionally biased region" description="Basic residues" evidence="1">
    <location>
        <begin position="178"/>
        <end position="189"/>
    </location>
</feature>
<gene>
    <name evidence="2" type="ORF">OHC33_005620</name>
</gene>
<dbReference type="Proteomes" id="UP001316803">
    <property type="component" value="Unassembled WGS sequence"/>
</dbReference>
<proteinExistence type="predicted"/>
<name>A0AAN8EKR4_9EURO</name>
<dbReference type="AlphaFoldDB" id="A0AAN8EKR4"/>
<keyword evidence="3" id="KW-1185">Reference proteome</keyword>
<evidence type="ECO:0000313" key="3">
    <source>
        <dbReference type="Proteomes" id="UP001316803"/>
    </source>
</evidence>
<evidence type="ECO:0000256" key="1">
    <source>
        <dbReference type="SAM" id="MobiDB-lite"/>
    </source>
</evidence>